<feature type="compositionally biased region" description="Acidic residues" evidence="1">
    <location>
        <begin position="525"/>
        <end position="534"/>
    </location>
</feature>
<dbReference type="VEuPathDB" id="FungiDB:GMDG_04462"/>
<feature type="region of interest" description="Disordered" evidence="1">
    <location>
        <begin position="391"/>
        <end position="434"/>
    </location>
</feature>
<evidence type="ECO:0000313" key="3">
    <source>
        <dbReference type="EMBL" id="OAF54587.1"/>
    </source>
</evidence>
<protein>
    <recommendedName>
        <fullName evidence="2">DUF3074 domain-containing protein</fullName>
    </recommendedName>
</protein>
<dbReference type="AlphaFoldDB" id="A0A176ZXQ5"/>
<dbReference type="Proteomes" id="UP000077154">
    <property type="component" value="Unassembled WGS sequence"/>
</dbReference>
<name>A0A176ZXQ5_9PEZI</name>
<proteinExistence type="predicted"/>
<dbReference type="SUPFAM" id="SSF55961">
    <property type="entry name" value="Bet v1-like"/>
    <property type="match status" value="1"/>
</dbReference>
<feature type="region of interest" description="Disordered" evidence="1">
    <location>
        <begin position="249"/>
        <end position="338"/>
    </location>
</feature>
<feature type="region of interest" description="Disordered" evidence="1">
    <location>
        <begin position="515"/>
        <end position="544"/>
    </location>
</feature>
<dbReference type="RefSeq" id="XP_024319891.1">
    <property type="nucleotide sequence ID" value="XM_024472593.1"/>
</dbReference>
<feature type="region of interest" description="Disordered" evidence="1">
    <location>
        <begin position="693"/>
        <end position="712"/>
    </location>
</feature>
<evidence type="ECO:0000259" key="2">
    <source>
        <dbReference type="Pfam" id="PF11274"/>
    </source>
</evidence>
<accession>A0A176ZXQ5</accession>
<feature type="region of interest" description="Disordered" evidence="1">
    <location>
        <begin position="450"/>
        <end position="476"/>
    </location>
</feature>
<feature type="compositionally biased region" description="Basic and acidic residues" evidence="1">
    <location>
        <begin position="401"/>
        <end position="410"/>
    </location>
</feature>
<feature type="compositionally biased region" description="Polar residues" evidence="1">
    <location>
        <begin position="279"/>
        <end position="301"/>
    </location>
</feature>
<feature type="compositionally biased region" description="Pro residues" evidence="1">
    <location>
        <begin position="420"/>
        <end position="433"/>
    </location>
</feature>
<dbReference type="OrthoDB" id="5403181at2759"/>
<dbReference type="InterPro" id="IPR024500">
    <property type="entry name" value="DUF3074"/>
</dbReference>
<dbReference type="PANTHER" id="PTHR40370">
    <property type="entry name" value="EXPRESSED PROTEIN"/>
    <property type="match status" value="1"/>
</dbReference>
<dbReference type="EMBL" id="KV441418">
    <property type="protein sequence ID" value="OAF54587.1"/>
    <property type="molecule type" value="Genomic_DNA"/>
</dbReference>
<feature type="domain" description="DUF3074" evidence="2">
    <location>
        <begin position="121"/>
        <end position="378"/>
    </location>
</feature>
<feature type="region of interest" description="Disordered" evidence="1">
    <location>
        <begin position="573"/>
        <end position="614"/>
    </location>
</feature>
<reference evidence="3" key="1">
    <citation type="submission" date="2016-03" db="EMBL/GenBank/DDBJ databases">
        <title>Updated assembly of Pseudogymnoascus destructans, the fungus causing white-nose syndrome of bats.</title>
        <authorList>
            <person name="Palmer J.M."/>
            <person name="Drees K.P."/>
            <person name="Foster J.T."/>
            <person name="Lindner D.L."/>
        </authorList>
    </citation>
    <scope>NUCLEOTIDE SEQUENCE [LARGE SCALE GENOMIC DNA]</scope>
    <source>
        <strain evidence="3">20631-21</strain>
    </source>
</reference>
<feature type="compositionally biased region" description="Low complexity" evidence="1">
    <location>
        <begin position="49"/>
        <end position="77"/>
    </location>
</feature>
<evidence type="ECO:0000256" key="1">
    <source>
        <dbReference type="SAM" id="MobiDB-lite"/>
    </source>
</evidence>
<dbReference type="GeneID" id="36292092"/>
<sequence>MAALQNALQTLSPIDAITVPQSPTDLETFLNTTFDTSQLLIDSVPLPAPASLPTRPRSSTTTSIASSASEITLSSARPDSPPPDVSKLQKAWGKPLRLAAKDNPLGMSVYKLAGTDGKGAWFARRSVHCGLGFERWKRALQQEFPETMKIDGGPGVSNIRGIGGERCVECREVGGGKMEVYHLSAQFPGPTTPRDFVTMLMTTERREERGPRQFMIVSKPCIHPQTPVRDGFIRGQYQSVELIREVPVLPPPTKSASMNDLAATGQPAKPPNERKRAESQASSLNRSAVVRNANSSHPSRTPSEDRRQRGHTISFAGSRGVDGKGEYHDIPADDPERNPVEWIMLTRSDPGGSVPRFMVERGTPGSIVADAAKFLNWACSAALDVVGDEVPPRVDGAAESASEREAEIEHPVVPGEEPRPGPPHAPRAHPPPRASTEISLREFQTNGHLASLDGIRDPPPNEHYTPHITTASLCPPEQNNRGVLSMVTNAASAISNFLPSAGYAAALPHAQLRERRYSTSSSSSSEEEEGEGETDLGSSSGGSFMSFASARERGSFDDADESADAASVDAASVPPVYGVPAPMGPSSSEESTVLPDAAIRTEPLRPSSSSSLVVEDAGVLRARRRAAAAIEKEEGKFRERKRRLVEKIGKVRRKEGGGEKLRKAEERYVRDLAREEGRLEREAERVERRRAREEAKVVKGWGRGGRRGRSRC</sequence>
<organism evidence="3">
    <name type="scientific">Pseudogymnoascus destructans</name>
    <dbReference type="NCBI Taxonomy" id="655981"/>
    <lineage>
        <taxon>Eukaryota</taxon>
        <taxon>Fungi</taxon>
        <taxon>Dikarya</taxon>
        <taxon>Ascomycota</taxon>
        <taxon>Pezizomycotina</taxon>
        <taxon>Leotiomycetes</taxon>
        <taxon>Thelebolales</taxon>
        <taxon>Thelebolaceae</taxon>
        <taxon>Pseudogymnoascus</taxon>
    </lineage>
</organism>
<gene>
    <name evidence="3" type="ORF">VC83_09055</name>
</gene>
<feature type="region of interest" description="Disordered" evidence="1">
    <location>
        <begin position="47"/>
        <end position="89"/>
    </location>
</feature>
<dbReference type="eggNOG" id="ENOG502S6FW">
    <property type="taxonomic scope" value="Eukaryota"/>
</dbReference>
<dbReference type="Gene3D" id="3.30.530.20">
    <property type="match status" value="1"/>
</dbReference>
<feature type="compositionally biased region" description="Basic and acidic residues" evidence="1">
    <location>
        <begin position="321"/>
        <end position="338"/>
    </location>
</feature>
<feature type="compositionally biased region" description="Low complexity" evidence="1">
    <location>
        <begin position="535"/>
        <end position="544"/>
    </location>
</feature>
<dbReference type="PANTHER" id="PTHR40370:SF1">
    <property type="entry name" value="DUF3074 DOMAIN-CONTAINING PROTEIN"/>
    <property type="match status" value="1"/>
</dbReference>
<feature type="compositionally biased region" description="Polar residues" evidence="1">
    <location>
        <begin position="467"/>
        <end position="476"/>
    </location>
</feature>
<dbReference type="Pfam" id="PF11274">
    <property type="entry name" value="DUF3074"/>
    <property type="match status" value="1"/>
</dbReference>
<dbReference type="InterPro" id="IPR023393">
    <property type="entry name" value="START-like_dom_sf"/>
</dbReference>